<keyword evidence="7" id="KW-0479">Metal-binding</keyword>
<reference evidence="9" key="1">
    <citation type="submission" date="2023-07" db="EMBL/GenBank/DDBJ databases">
        <title>Functional and genomic diversity of the sorghum phyllosphere microbiome.</title>
        <authorList>
            <person name="Shade A."/>
        </authorList>
    </citation>
    <scope>NUCLEOTIDE SEQUENCE [LARGE SCALE GENOMIC DNA]</scope>
    <source>
        <strain evidence="9">SORGH_AS_0422</strain>
    </source>
</reference>
<evidence type="ECO:0000256" key="4">
    <source>
        <dbReference type="ARBA" id="ARBA00022777"/>
    </source>
</evidence>
<evidence type="ECO:0000256" key="7">
    <source>
        <dbReference type="HAMAP-Rule" id="MF_00109"/>
    </source>
</evidence>
<name>A0ABU3GUH1_9SPHI</name>
<dbReference type="HAMAP" id="MF_00109">
    <property type="entry name" value="Shikimate_kinase"/>
    <property type="match status" value="1"/>
</dbReference>
<dbReference type="Proteomes" id="UP001258315">
    <property type="component" value="Unassembled WGS sequence"/>
</dbReference>
<accession>A0ABU3GUH1</accession>
<keyword evidence="7" id="KW-0460">Magnesium</keyword>
<keyword evidence="5 7" id="KW-0067">ATP-binding</keyword>
<dbReference type="GO" id="GO:0004765">
    <property type="term" value="F:shikimate kinase activity"/>
    <property type="evidence" value="ECO:0007669"/>
    <property type="project" value="UniProtKB-EC"/>
</dbReference>
<evidence type="ECO:0000313" key="8">
    <source>
        <dbReference type="EMBL" id="MDT3403418.1"/>
    </source>
</evidence>
<dbReference type="InterPro" id="IPR000623">
    <property type="entry name" value="Shikimate_kinase/TSH1"/>
</dbReference>
<comment type="catalytic activity">
    <reaction evidence="7">
        <text>shikimate + ATP = 3-phosphoshikimate + ADP + H(+)</text>
        <dbReference type="Rhea" id="RHEA:13121"/>
        <dbReference type="ChEBI" id="CHEBI:15378"/>
        <dbReference type="ChEBI" id="CHEBI:30616"/>
        <dbReference type="ChEBI" id="CHEBI:36208"/>
        <dbReference type="ChEBI" id="CHEBI:145989"/>
        <dbReference type="ChEBI" id="CHEBI:456216"/>
        <dbReference type="EC" id="2.7.1.71"/>
    </reaction>
</comment>
<dbReference type="PANTHER" id="PTHR21087:SF16">
    <property type="entry name" value="SHIKIMATE KINASE 1, CHLOROPLASTIC"/>
    <property type="match status" value="1"/>
</dbReference>
<keyword evidence="7" id="KW-0963">Cytoplasm</keyword>
<organism evidence="8 9">
    <name type="scientific">Mucilaginibacter terrae</name>
    <dbReference type="NCBI Taxonomy" id="1955052"/>
    <lineage>
        <taxon>Bacteria</taxon>
        <taxon>Pseudomonadati</taxon>
        <taxon>Bacteroidota</taxon>
        <taxon>Sphingobacteriia</taxon>
        <taxon>Sphingobacteriales</taxon>
        <taxon>Sphingobacteriaceae</taxon>
        <taxon>Mucilaginibacter</taxon>
    </lineage>
</organism>
<evidence type="ECO:0000256" key="6">
    <source>
        <dbReference type="ARBA" id="ARBA00023141"/>
    </source>
</evidence>
<evidence type="ECO:0000256" key="3">
    <source>
        <dbReference type="ARBA" id="ARBA00022741"/>
    </source>
</evidence>
<evidence type="ECO:0000256" key="5">
    <source>
        <dbReference type="ARBA" id="ARBA00022840"/>
    </source>
</evidence>
<dbReference type="PANTHER" id="PTHR21087">
    <property type="entry name" value="SHIKIMATE KINASE"/>
    <property type="match status" value="1"/>
</dbReference>
<feature type="binding site" evidence="7">
    <location>
        <begin position="11"/>
        <end position="16"/>
    </location>
    <ligand>
        <name>ATP</name>
        <dbReference type="ChEBI" id="CHEBI:30616"/>
    </ligand>
</feature>
<dbReference type="CDD" id="cd00464">
    <property type="entry name" value="SK"/>
    <property type="match status" value="1"/>
</dbReference>
<comment type="similarity">
    <text evidence="7">Belongs to the shikimate kinase family.</text>
</comment>
<evidence type="ECO:0000256" key="2">
    <source>
        <dbReference type="ARBA" id="ARBA00022679"/>
    </source>
</evidence>
<comment type="pathway">
    <text evidence="7">Metabolic intermediate biosynthesis; chorismate biosynthesis; chorismate from D-erythrose 4-phosphate and phosphoenolpyruvate: step 5/7.</text>
</comment>
<comment type="function">
    <text evidence="7">Catalyzes the specific phosphorylation of the 3-hydroxyl group of shikimic acid using ATP as a cosubstrate.</text>
</comment>
<keyword evidence="4 7" id="KW-0418">Kinase</keyword>
<keyword evidence="3 7" id="KW-0547">Nucleotide-binding</keyword>
<comment type="caution">
    <text evidence="7">Lacks conserved residue(s) required for the propagation of feature annotation.</text>
</comment>
<dbReference type="PRINTS" id="PR01100">
    <property type="entry name" value="SHIKIMTKNASE"/>
</dbReference>
<proteinExistence type="inferred from homology"/>
<keyword evidence="1 7" id="KW-0028">Amino-acid biosynthesis</keyword>
<dbReference type="RefSeq" id="WP_311950392.1">
    <property type="nucleotide sequence ID" value="NZ_JAVLVU010000001.1"/>
</dbReference>
<feature type="binding site" evidence="7">
    <location>
        <position position="57"/>
    </location>
    <ligand>
        <name>substrate</name>
    </ligand>
</feature>
<keyword evidence="2 7" id="KW-0808">Transferase</keyword>
<dbReference type="InterPro" id="IPR027417">
    <property type="entry name" value="P-loop_NTPase"/>
</dbReference>
<protein>
    <recommendedName>
        <fullName evidence="7">Shikimate kinase</fullName>
        <shortName evidence="7">SK</shortName>
        <ecNumber evidence="7">2.7.1.71</ecNumber>
    </recommendedName>
</protein>
<dbReference type="NCBIfam" id="NF010555">
    <property type="entry name" value="PRK13949.1"/>
    <property type="match status" value="1"/>
</dbReference>
<evidence type="ECO:0000256" key="1">
    <source>
        <dbReference type="ARBA" id="ARBA00022605"/>
    </source>
</evidence>
<comment type="caution">
    <text evidence="8">The sequence shown here is derived from an EMBL/GenBank/DDBJ whole genome shotgun (WGS) entry which is preliminary data.</text>
</comment>
<dbReference type="EC" id="2.7.1.71" evidence="7"/>
<dbReference type="Pfam" id="PF01202">
    <property type="entry name" value="SKI"/>
    <property type="match status" value="1"/>
</dbReference>
<sequence length="171" mass="18897">MTRIFLIGYMGSGKTTLGRKLAARLNYPFLDLDHLLEEQAGMTIAEYFASFGETAFRVAESEILKSTAYPENAVISTGGGLPCFFDNMEWMNANGITLYINLSPKALISRLGNNKDDRPILRDKHGDELLGFITEKLEERNAYYQKAHIVAEGLSLTAEKAEALIAGKTAL</sequence>
<comment type="subunit">
    <text evidence="7">Monomer.</text>
</comment>
<comment type="subcellular location">
    <subcellularLocation>
        <location evidence="7">Cytoplasm</location>
    </subcellularLocation>
</comment>
<dbReference type="InterPro" id="IPR031322">
    <property type="entry name" value="Shikimate/glucono_kinase"/>
</dbReference>
<feature type="binding site" evidence="7">
    <location>
        <position position="33"/>
    </location>
    <ligand>
        <name>substrate</name>
    </ligand>
</feature>
<keyword evidence="6 7" id="KW-0057">Aromatic amino acid biosynthesis</keyword>
<feature type="binding site" evidence="7">
    <location>
        <position position="79"/>
    </location>
    <ligand>
        <name>substrate</name>
    </ligand>
</feature>
<gene>
    <name evidence="7" type="primary">aroK</name>
    <name evidence="8" type="ORF">QE417_002490</name>
</gene>
<feature type="binding site" evidence="7">
    <location>
        <position position="140"/>
    </location>
    <ligand>
        <name>substrate</name>
    </ligand>
</feature>
<evidence type="ECO:0000313" key="9">
    <source>
        <dbReference type="Proteomes" id="UP001258315"/>
    </source>
</evidence>
<dbReference type="Gene3D" id="3.40.50.300">
    <property type="entry name" value="P-loop containing nucleotide triphosphate hydrolases"/>
    <property type="match status" value="1"/>
</dbReference>
<dbReference type="EMBL" id="JAVLVU010000001">
    <property type="protein sequence ID" value="MDT3403418.1"/>
    <property type="molecule type" value="Genomic_DNA"/>
</dbReference>
<keyword evidence="9" id="KW-1185">Reference proteome</keyword>
<comment type="cofactor">
    <cofactor evidence="7">
        <name>Mg(2+)</name>
        <dbReference type="ChEBI" id="CHEBI:18420"/>
    </cofactor>
    <text evidence="7">Binds 1 Mg(2+) ion per subunit.</text>
</comment>
<dbReference type="SUPFAM" id="SSF52540">
    <property type="entry name" value="P-loop containing nucleoside triphosphate hydrolases"/>
    <property type="match status" value="1"/>
</dbReference>
<feature type="binding site" evidence="7">
    <location>
        <position position="118"/>
    </location>
    <ligand>
        <name>ATP</name>
        <dbReference type="ChEBI" id="CHEBI:30616"/>
    </ligand>
</feature>
<feature type="binding site" evidence="7">
    <location>
        <position position="15"/>
    </location>
    <ligand>
        <name>Mg(2+)</name>
        <dbReference type="ChEBI" id="CHEBI:18420"/>
    </ligand>
</feature>